<accession>A0ABW8IJH0</accession>
<dbReference type="CDD" id="cd16892">
    <property type="entry name" value="LT_VirB1-like"/>
    <property type="match status" value="1"/>
</dbReference>
<dbReference type="Pfam" id="PF01464">
    <property type="entry name" value="SLT"/>
    <property type="match status" value="1"/>
</dbReference>
<evidence type="ECO:0000313" key="4">
    <source>
        <dbReference type="Proteomes" id="UP001620409"/>
    </source>
</evidence>
<feature type="compositionally biased region" description="Polar residues" evidence="1">
    <location>
        <begin position="235"/>
        <end position="251"/>
    </location>
</feature>
<dbReference type="Proteomes" id="UP001620409">
    <property type="component" value="Unassembled WGS sequence"/>
</dbReference>
<evidence type="ECO:0000259" key="2">
    <source>
        <dbReference type="Pfam" id="PF01464"/>
    </source>
</evidence>
<dbReference type="InterPro" id="IPR023346">
    <property type="entry name" value="Lysozyme-like_dom_sf"/>
</dbReference>
<gene>
    <name evidence="3" type="ORF">ISP18_09180</name>
</gene>
<comment type="caution">
    <text evidence="3">The sequence shown here is derived from an EMBL/GenBank/DDBJ whole genome shotgun (WGS) entry which is preliminary data.</text>
</comment>
<feature type="domain" description="Transglycosylase SLT" evidence="2">
    <location>
        <begin position="8"/>
        <end position="120"/>
    </location>
</feature>
<dbReference type="SUPFAM" id="SSF53955">
    <property type="entry name" value="Lysozyme-like"/>
    <property type="match status" value="1"/>
</dbReference>
<protein>
    <submittedName>
        <fullName evidence="3">Lytic transglycosylase domain-containing protein</fullName>
    </submittedName>
</protein>
<organism evidence="3 4">
    <name type="scientific">Dyella humi</name>
    <dbReference type="NCBI Taxonomy" id="1770547"/>
    <lineage>
        <taxon>Bacteria</taxon>
        <taxon>Pseudomonadati</taxon>
        <taxon>Pseudomonadota</taxon>
        <taxon>Gammaproteobacteria</taxon>
        <taxon>Lysobacterales</taxon>
        <taxon>Rhodanobacteraceae</taxon>
        <taxon>Dyella</taxon>
    </lineage>
</organism>
<name>A0ABW8IJH0_9GAMM</name>
<reference evidence="3 4" key="1">
    <citation type="submission" date="2020-10" db="EMBL/GenBank/DDBJ databases">
        <title>Phylogeny of dyella-like bacteria.</title>
        <authorList>
            <person name="Fu J."/>
        </authorList>
    </citation>
    <scope>NUCLEOTIDE SEQUENCE [LARGE SCALE GENOMIC DNA]</scope>
    <source>
        <strain evidence="3 4">DHG40</strain>
    </source>
</reference>
<dbReference type="InterPro" id="IPR008258">
    <property type="entry name" value="Transglycosylase_SLT_dom_1"/>
</dbReference>
<proteinExistence type="predicted"/>
<feature type="region of interest" description="Disordered" evidence="1">
    <location>
        <begin position="227"/>
        <end position="267"/>
    </location>
</feature>
<sequence>MMGCQNLAVPAEVMQHVVHVESAANPFAIGVVGGQLVRQPRNLDEALATVQMLEAKGYNFSVGLAQVNRYNLDKYGLASYEQAFQACPNLMAASRILADCYASAGGDWGKSFSCYYAGDFVTGYRDGYVQKIYDSIRRTITVDGVRNDAVAPIPLTETTSASREAPVIRTTPAPDSPAYRVAIRSNMLDTAVAATITTATAAPAHANAPPQETPFNNETVSAIFVPQVRGPNDVPPTSTDAQQTTLPTSPVDQADLHQGGSDNAFVF</sequence>
<evidence type="ECO:0000313" key="3">
    <source>
        <dbReference type="EMBL" id="MFK2854760.1"/>
    </source>
</evidence>
<dbReference type="EMBL" id="JADIKI010000022">
    <property type="protein sequence ID" value="MFK2854760.1"/>
    <property type="molecule type" value="Genomic_DNA"/>
</dbReference>
<dbReference type="Gene3D" id="1.10.530.10">
    <property type="match status" value="1"/>
</dbReference>
<keyword evidence="4" id="KW-1185">Reference proteome</keyword>
<evidence type="ECO:0000256" key="1">
    <source>
        <dbReference type="SAM" id="MobiDB-lite"/>
    </source>
</evidence>